<evidence type="ECO:0000313" key="2">
    <source>
        <dbReference type="EMBL" id="HIV39732.1"/>
    </source>
</evidence>
<dbReference type="AlphaFoldDB" id="A0A9D1PG85"/>
<organism evidence="2 3">
    <name type="scientific">Candidatus Blautia stercorigallinarum</name>
    <dbReference type="NCBI Taxonomy" id="2838501"/>
    <lineage>
        <taxon>Bacteria</taxon>
        <taxon>Bacillati</taxon>
        <taxon>Bacillota</taxon>
        <taxon>Clostridia</taxon>
        <taxon>Lachnospirales</taxon>
        <taxon>Lachnospiraceae</taxon>
        <taxon>Blautia</taxon>
    </lineage>
</organism>
<sequence>MKRDRTKLVEEGNTIYEIDLDCMERKEMEREKAGKRQKENQCRDSRGKR</sequence>
<protein>
    <submittedName>
        <fullName evidence="2">Uncharacterized protein</fullName>
    </submittedName>
</protein>
<dbReference type="EMBL" id="DXIQ01000083">
    <property type="protein sequence ID" value="HIV39732.1"/>
    <property type="molecule type" value="Genomic_DNA"/>
</dbReference>
<name>A0A9D1PG85_9FIRM</name>
<proteinExistence type="predicted"/>
<evidence type="ECO:0000313" key="3">
    <source>
        <dbReference type="Proteomes" id="UP000886814"/>
    </source>
</evidence>
<dbReference type="Proteomes" id="UP000886814">
    <property type="component" value="Unassembled WGS sequence"/>
</dbReference>
<gene>
    <name evidence="2" type="ORF">H9747_12190</name>
</gene>
<reference evidence="2" key="2">
    <citation type="submission" date="2021-04" db="EMBL/GenBank/DDBJ databases">
        <authorList>
            <person name="Gilroy R."/>
        </authorList>
    </citation>
    <scope>NUCLEOTIDE SEQUENCE</scope>
    <source>
        <strain evidence="2">CHK195-9823</strain>
    </source>
</reference>
<reference evidence="2" key="1">
    <citation type="journal article" date="2021" name="PeerJ">
        <title>Extensive microbial diversity within the chicken gut microbiome revealed by metagenomics and culture.</title>
        <authorList>
            <person name="Gilroy R."/>
            <person name="Ravi A."/>
            <person name="Getino M."/>
            <person name="Pursley I."/>
            <person name="Horton D.L."/>
            <person name="Alikhan N.F."/>
            <person name="Baker D."/>
            <person name="Gharbi K."/>
            <person name="Hall N."/>
            <person name="Watson M."/>
            <person name="Adriaenssens E.M."/>
            <person name="Foster-Nyarko E."/>
            <person name="Jarju S."/>
            <person name="Secka A."/>
            <person name="Antonio M."/>
            <person name="Oren A."/>
            <person name="Chaudhuri R.R."/>
            <person name="La Ragione R."/>
            <person name="Hildebrand F."/>
            <person name="Pallen M.J."/>
        </authorList>
    </citation>
    <scope>NUCLEOTIDE SEQUENCE</scope>
    <source>
        <strain evidence="2">CHK195-9823</strain>
    </source>
</reference>
<feature type="region of interest" description="Disordered" evidence="1">
    <location>
        <begin position="27"/>
        <end position="49"/>
    </location>
</feature>
<accession>A0A9D1PG85</accession>
<comment type="caution">
    <text evidence="2">The sequence shown here is derived from an EMBL/GenBank/DDBJ whole genome shotgun (WGS) entry which is preliminary data.</text>
</comment>
<evidence type="ECO:0000256" key="1">
    <source>
        <dbReference type="SAM" id="MobiDB-lite"/>
    </source>
</evidence>